<dbReference type="EMBL" id="LPWD01000148">
    <property type="protein sequence ID" value="ODS03206.1"/>
    <property type="molecule type" value="Genomic_DNA"/>
</dbReference>
<name>A0A1E3WBP8_9HYPH</name>
<dbReference type="Proteomes" id="UP000095042">
    <property type="component" value="Unassembled WGS sequence"/>
</dbReference>
<comment type="caution">
    <text evidence="1">The sequence shown here is derived from an EMBL/GenBank/DDBJ whole genome shotgun (WGS) entry which is preliminary data.</text>
</comment>
<proteinExistence type="predicted"/>
<accession>A0A1E3WBP8</accession>
<evidence type="ECO:0000313" key="1">
    <source>
        <dbReference type="EMBL" id="ODS03206.1"/>
    </source>
</evidence>
<organism evidence="1 2">
    <name type="scientific">Methyloceanibacter marginalis</name>
    <dbReference type="NCBI Taxonomy" id="1774971"/>
    <lineage>
        <taxon>Bacteria</taxon>
        <taxon>Pseudomonadati</taxon>
        <taxon>Pseudomonadota</taxon>
        <taxon>Alphaproteobacteria</taxon>
        <taxon>Hyphomicrobiales</taxon>
        <taxon>Hyphomicrobiaceae</taxon>
        <taxon>Methyloceanibacter</taxon>
    </lineage>
</organism>
<keyword evidence="2" id="KW-1185">Reference proteome</keyword>
<dbReference type="RefSeq" id="WP_069623598.1">
    <property type="nucleotide sequence ID" value="NZ_LPWD01000148.1"/>
</dbReference>
<reference evidence="1 2" key="1">
    <citation type="journal article" date="2016" name="Environ. Microbiol.">
        <title>New Methyloceanibacter diversity from North Sea sediments includes methanotroph containing solely the soluble methane monooxygenase.</title>
        <authorList>
            <person name="Vekeman B."/>
            <person name="Kerckhof F.M."/>
            <person name="Cremers G."/>
            <person name="de Vos P."/>
            <person name="Vandamme P."/>
            <person name="Boon N."/>
            <person name="Op den Camp H.J."/>
            <person name="Heylen K."/>
        </authorList>
    </citation>
    <scope>NUCLEOTIDE SEQUENCE [LARGE SCALE GENOMIC DNA]</scope>
    <source>
        <strain evidence="1 2">R-67177</strain>
    </source>
</reference>
<sequence>MSDPNGPGAPGSGEDPRECAKQIADQIAPLMKVARSKRFDFLAYLLAMALREARRLSGG</sequence>
<gene>
    <name evidence="1" type="ORF">AUC71_10900</name>
</gene>
<dbReference type="AlphaFoldDB" id="A0A1E3WBP8"/>
<protein>
    <submittedName>
        <fullName evidence="1">Uncharacterized protein</fullName>
    </submittedName>
</protein>
<evidence type="ECO:0000313" key="2">
    <source>
        <dbReference type="Proteomes" id="UP000095042"/>
    </source>
</evidence>